<evidence type="ECO:0000313" key="2">
    <source>
        <dbReference type="EMBL" id="PZD70845.1"/>
    </source>
</evidence>
<proteinExistence type="predicted"/>
<dbReference type="OrthoDB" id="524909at2"/>
<keyword evidence="3" id="KW-1185">Reference proteome</keyword>
<feature type="domain" description="NurA" evidence="1">
    <location>
        <begin position="99"/>
        <end position="358"/>
    </location>
</feature>
<dbReference type="RefSeq" id="WP_110988673.1">
    <property type="nucleotide sequence ID" value="NZ_CAWNWM010000027.1"/>
</dbReference>
<dbReference type="SMART" id="SM00933">
    <property type="entry name" value="NurA"/>
    <property type="match status" value="1"/>
</dbReference>
<organism evidence="2 3">
    <name type="scientific">Acaryochloris thomasi RCC1774</name>
    <dbReference type="NCBI Taxonomy" id="1764569"/>
    <lineage>
        <taxon>Bacteria</taxon>
        <taxon>Bacillati</taxon>
        <taxon>Cyanobacteriota</taxon>
        <taxon>Cyanophyceae</taxon>
        <taxon>Acaryochloridales</taxon>
        <taxon>Acaryochloridaceae</taxon>
        <taxon>Acaryochloris</taxon>
        <taxon>Acaryochloris thomasi</taxon>
    </lineage>
</organism>
<dbReference type="AlphaFoldDB" id="A0A2W1JGU4"/>
<dbReference type="Proteomes" id="UP000248857">
    <property type="component" value="Unassembled WGS sequence"/>
</dbReference>
<gene>
    <name evidence="2" type="ORF">C1752_08987</name>
</gene>
<reference evidence="2 3" key="1">
    <citation type="journal article" date="2018" name="Sci. Rep.">
        <title>A novel species of the marine cyanobacterium Acaryochloris with a unique pigment content and lifestyle.</title>
        <authorList>
            <person name="Partensky F."/>
            <person name="Six C."/>
            <person name="Ratin M."/>
            <person name="Garczarek L."/>
            <person name="Vaulot D."/>
            <person name="Probert I."/>
            <person name="Calteau A."/>
            <person name="Gourvil P."/>
            <person name="Marie D."/>
            <person name="Grebert T."/>
            <person name="Bouchier C."/>
            <person name="Le Panse S."/>
            <person name="Gachenot M."/>
            <person name="Rodriguez F."/>
            <person name="Garrido J.L."/>
        </authorList>
    </citation>
    <scope>NUCLEOTIDE SEQUENCE [LARGE SCALE GENOMIC DNA]</scope>
    <source>
        <strain evidence="2 3">RCC1774</strain>
    </source>
</reference>
<name>A0A2W1JGU4_9CYAN</name>
<sequence>MPLKPSELLQALGQSQAEFTDFSSNASEIYRDYRRALKKVSAQTDTDITNLLTDYEHPGARPLEPLPPSESKNWLIRSKLKWANRERSLQWVRDVLTGVTTFAVDGSQIFPSKDVSPPIALVQIGWFANPHSETGEYQKDNRLALMTPAQLDLENERTLNRQVSMRRFQMEVERIIEFMESHPSCDDCLVFFDGSLVATFAEASDFECKLFYAKQIVALLRASEKYKVPVVGYIDTSQACDIVQMLRCLEVLPETTLLNDAQLLGNEMNWGDRTPVFICDRTGDARSQGILSLYEEQADAIAFLYMKTNGNAPVRLEFPRWIYDEGHFERILNYVRGEVIIGGGYPYTIETADQVAVLQSGDRNLFYRLVQDWSEQASVNISFSRKMVSKQLRR</sequence>
<evidence type="ECO:0000313" key="3">
    <source>
        <dbReference type="Proteomes" id="UP000248857"/>
    </source>
</evidence>
<dbReference type="EMBL" id="PQWO01000027">
    <property type="protein sequence ID" value="PZD70845.1"/>
    <property type="molecule type" value="Genomic_DNA"/>
</dbReference>
<protein>
    <recommendedName>
        <fullName evidence="1">NurA domain-containing protein</fullName>
    </recommendedName>
</protein>
<accession>A0A2W1JGU4</accession>
<dbReference type="Pfam" id="PF09376">
    <property type="entry name" value="NurA"/>
    <property type="match status" value="1"/>
</dbReference>
<evidence type="ECO:0000259" key="1">
    <source>
        <dbReference type="SMART" id="SM00933"/>
    </source>
</evidence>
<dbReference type="InterPro" id="IPR018977">
    <property type="entry name" value="NurA_domain"/>
</dbReference>
<comment type="caution">
    <text evidence="2">The sequence shown here is derived from an EMBL/GenBank/DDBJ whole genome shotgun (WGS) entry which is preliminary data.</text>
</comment>